<gene>
    <name evidence="1" type="ORF">BECKLFY1418A_GA0070994_11142</name>
</gene>
<protein>
    <submittedName>
        <fullName evidence="1">Uncharacterized protein</fullName>
    </submittedName>
</protein>
<dbReference type="AlphaFoldDB" id="A0A450V615"/>
<dbReference type="EMBL" id="CAADFH010000114">
    <property type="protein sequence ID" value="VFK00243.1"/>
    <property type="molecule type" value="Genomic_DNA"/>
</dbReference>
<proteinExistence type="predicted"/>
<evidence type="ECO:0000313" key="1">
    <source>
        <dbReference type="EMBL" id="VFK00243.1"/>
    </source>
</evidence>
<reference evidence="1" key="1">
    <citation type="submission" date="2019-02" db="EMBL/GenBank/DDBJ databases">
        <authorList>
            <person name="Gruber-Vodicka R. H."/>
            <person name="Seah K. B. B."/>
        </authorList>
    </citation>
    <scope>NUCLEOTIDE SEQUENCE</scope>
    <source>
        <strain evidence="1">BECK_M6</strain>
    </source>
</reference>
<sequence>MLLRSFTKIPAGHDSRLVESRLMETDSPLPLDRRRHLHHQCSCCHILNGSRKPSWKYERYPRFYNHHFSAAERTISGKRWIFGSSISPVFIRGLCNSFSTIDMTARMFGRGRRGFLQILVAASGLAKQYMSVVALQATGPVRQRSRNTNQADR</sequence>
<organism evidence="1">
    <name type="scientific">Candidatus Kentrum sp. LFY</name>
    <dbReference type="NCBI Taxonomy" id="2126342"/>
    <lineage>
        <taxon>Bacteria</taxon>
        <taxon>Pseudomonadati</taxon>
        <taxon>Pseudomonadota</taxon>
        <taxon>Gammaproteobacteria</taxon>
        <taxon>Candidatus Kentrum</taxon>
    </lineage>
</organism>
<accession>A0A450V615</accession>
<name>A0A450V615_9GAMM</name>